<evidence type="ECO:0000256" key="5">
    <source>
        <dbReference type="ARBA" id="ARBA00023002"/>
    </source>
</evidence>
<evidence type="ECO:0000313" key="11">
    <source>
        <dbReference type="Proteomes" id="UP000051677"/>
    </source>
</evidence>
<feature type="transmembrane region" description="Helical" evidence="8">
    <location>
        <begin position="281"/>
        <end position="307"/>
    </location>
</feature>
<keyword evidence="2" id="KW-1003">Cell membrane</keyword>
<feature type="transmembrane region" description="Helical" evidence="8">
    <location>
        <begin position="34"/>
        <end position="54"/>
    </location>
</feature>
<dbReference type="OrthoDB" id="9811798at2"/>
<evidence type="ECO:0000259" key="9">
    <source>
        <dbReference type="Pfam" id="PF00361"/>
    </source>
</evidence>
<keyword evidence="5" id="KW-0560">Oxidoreductase</keyword>
<keyword evidence="4 8" id="KW-1133">Transmembrane helix</keyword>
<protein>
    <submittedName>
        <fullName evidence="10">Hydrogenase</fullName>
    </submittedName>
</protein>
<feature type="transmembrane region" description="Helical" evidence="8">
    <location>
        <begin position="217"/>
        <end position="238"/>
    </location>
</feature>
<evidence type="ECO:0000256" key="1">
    <source>
        <dbReference type="ARBA" id="ARBA00004651"/>
    </source>
</evidence>
<dbReference type="Pfam" id="PF00361">
    <property type="entry name" value="Proton_antipo_M"/>
    <property type="match status" value="1"/>
</dbReference>
<dbReference type="InterPro" id="IPR001750">
    <property type="entry name" value="ND/Mrp_TM"/>
</dbReference>
<dbReference type="PRINTS" id="PR01437">
    <property type="entry name" value="NUOXDRDTASE4"/>
</dbReference>
<keyword evidence="3 7" id="KW-0812">Transmembrane</keyword>
<dbReference type="STRING" id="1778.A9W97_00105"/>
<comment type="caution">
    <text evidence="10">The sequence shown here is derived from an EMBL/GenBank/DDBJ whole genome shotgun (WGS) entry which is preliminary data.</text>
</comment>
<evidence type="ECO:0000256" key="2">
    <source>
        <dbReference type="ARBA" id="ARBA00022475"/>
    </source>
</evidence>
<dbReference type="GO" id="GO:0008137">
    <property type="term" value="F:NADH dehydrogenase (ubiquinone) activity"/>
    <property type="evidence" value="ECO:0007669"/>
    <property type="project" value="InterPro"/>
</dbReference>
<feature type="transmembrane region" description="Helical" evidence="8">
    <location>
        <begin position="109"/>
        <end position="127"/>
    </location>
</feature>
<dbReference type="EMBL" id="LKTM01000013">
    <property type="protein sequence ID" value="KQH80639.1"/>
    <property type="molecule type" value="Genomic_DNA"/>
</dbReference>
<evidence type="ECO:0000256" key="8">
    <source>
        <dbReference type="SAM" id="Phobius"/>
    </source>
</evidence>
<name>A0A0Q2MLL9_MYCGO</name>
<dbReference type="PANTHER" id="PTHR42682:SF5">
    <property type="entry name" value="HYDROGENASE-4 COMPONENT F"/>
    <property type="match status" value="1"/>
</dbReference>
<feature type="transmembrane region" description="Helical" evidence="8">
    <location>
        <begin position="74"/>
        <end position="97"/>
    </location>
</feature>
<feature type="transmembrane region" description="Helical" evidence="8">
    <location>
        <begin position="379"/>
        <end position="401"/>
    </location>
</feature>
<reference evidence="10 11" key="1">
    <citation type="submission" date="2015-10" db="EMBL/GenBank/DDBJ databases">
        <title>Mycobacterium gordonae draft genome assembly.</title>
        <authorList>
            <person name="Ustinova V."/>
            <person name="Smirnova T."/>
            <person name="Blagodatskikh K."/>
            <person name="Varlamov D."/>
            <person name="Larionova E."/>
            <person name="Chernousova L."/>
        </authorList>
    </citation>
    <scope>NUCLEOTIDE SEQUENCE [LARGE SCALE GENOMIC DNA]</scope>
    <source>
        <strain evidence="10 11">CTRI 14-8773</strain>
    </source>
</reference>
<feature type="transmembrane region" description="Helical" evidence="8">
    <location>
        <begin position="133"/>
        <end position="151"/>
    </location>
</feature>
<dbReference type="PANTHER" id="PTHR42682">
    <property type="entry name" value="HYDROGENASE-4 COMPONENT F"/>
    <property type="match status" value="1"/>
</dbReference>
<dbReference type="GO" id="GO:0042773">
    <property type="term" value="P:ATP synthesis coupled electron transport"/>
    <property type="evidence" value="ECO:0007669"/>
    <property type="project" value="InterPro"/>
</dbReference>
<feature type="transmembrane region" description="Helical" evidence="8">
    <location>
        <begin position="319"/>
        <end position="343"/>
    </location>
</feature>
<feature type="transmembrane region" description="Helical" evidence="8">
    <location>
        <begin position="6"/>
        <end position="27"/>
    </location>
</feature>
<feature type="domain" description="NADH:quinone oxidoreductase/Mrp antiporter transmembrane" evidence="9">
    <location>
        <begin position="129"/>
        <end position="423"/>
    </location>
</feature>
<dbReference type="Proteomes" id="UP000051677">
    <property type="component" value="Unassembled WGS sequence"/>
</dbReference>
<gene>
    <name evidence="10" type="ORF">AO501_16040</name>
</gene>
<feature type="transmembrane region" description="Helical" evidence="8">
    <location>
        <begin position="163"/>
        <end position="187"/>
    </location>
</feature>
<dbReference type="InterPro" id="IPR052175">
    <property type="entry name" value="ComplexI-like_HydComp"/>
</dbReference>
<sequence>MTGSITAGLILAPILAPALAAVVALAGGWRRWTTALTVVSALVVLGSAAALGVTTGARPRLALGGVLRTDALSVTMLIVIGVVGTLATWASIGYIDAELADGHTDRRDARLYGALTPAFLAAMAVAVSANNIGVIWVAVEATTVITAFLVGHRRTATALEATWKYVVICSVGIAVAFLGTVLLYFAARHAGADGASALNLDVLGSHAAHLDPAVTRLAGGLLLIGYGAKVGLVPFHGWLADAHSQAPAPVSALMSGVLLSVAFSVLIRLRTIIDAALGPGFLRAGLLTVGLATVLIAALLLTVATDLKRMLAYSSMENMGLIAVAAAAGTKLAIAALLLHVLAHGVGKTVLFLAGGQLQAAHGSTVIDDISAVLSRSRLIGISFAAGVVVLLGLPPFAMFASEISIARSLADARLSWVLGAALLLMVVAFAALVSNSRRILLGTPDEHAPPIAVPTAVAGALVCGVVASLVLGVTAGPLTGLFSAAASQFGAG</sequence>
<dbReference type="AlphaFoldDB" id="A0A0Q2MLL9"/>
<feature type="transmembrane region" description="Helical" evidence="8">
    <location>
        <begin position="452"/>
        <end position="474"/>
    </location>
</feature>
<dbReference type="GO" id="GO:0016491">
    <property type="term" value="F:oxidoreductase activity"/>
    <property type="evidence" value="ECO:0007669"/>
    <property type="project" value="UniProtKB-KW"/>
</dbReference>
<evidence type="ECO:0000256" key="6">
    <source>
        <dbReference type="ARBA" id="ARBA00023136"/>
    </source>
</evidence>
<feature type="transmembrane region" description="Helical" evidence="8">
    <location>
        <begin position="250"/>
        <end position="269"/>
    </location>
</feature>
<evidence type="ECO:0000313" key="10">
    <source>
        <dbReference type="EMBL" id="KQH80639.1"/>
    </source>
</evidence>
<proteinExistence type="predicted"/>
<keyword evidence="6 8" id="KW-0472">Membrane</keyword>
<evidence type="ECO:0000256" key="4">
    <source>
        <dbReference type="ARBA" id="ARBA00022989"/>
    </source>
</evidence>
<organism evidence="10 11">
    <name type="scientific">Mycobacterium gordonae</name>
    <dbReference type="NCBI Taxonomy" id="1778"/>
    <lineage>
        <taxon>Bacteria</taxon>
        <taxon>Bacillati</taxon>
        <taxon>Actinomycetota</taxon>
        <taxon>Actinomycetes</taxon>
        <taxon>Mycobacteriales</taxon>
        <taxon>Mycobacteriaceae</taxon>
        <taxon>Mycobacterium</taxon>
    </lineage>
</organism>
<dbReference type="GO" id="GO:0005886">
    <property type="term" value="C:plasma membrane"/>
    <property type="evidence" value="ECO:0007669"/>
    <property type="project" value="UniProtKB-SubCell"/>
</dbReference>
<dbReference type="RefSeq" id="WP_055576419.1">
    <property type="nucleotide sequence ID" value="NZ_LKTM01000013.1"/>
</dbReference>
<evidence type="ECO:0000256" key="7">
    <source>
        <dbReference type="RuleBase" id="RU000320"/>
    </source>
</evidence>
<comment type="subcellular location">
    <subcellularLocation>
        <location evidence="1">Cell membrane</location>
        <topology evidence="1">Multi-pass membrane protein</topology>
    </subcellularLocation>
    <subcellularLocation>
        <location evidence="7">Membrane</location>
        <topology evidence="7">Multi-pass membrane protein</topology>
    </subcellularLocation>
</comment>
<evidence type="ECO:0000256" key="3">
    <source>
        <dbReference type="ARBA" id="ARBA00022692"/>
    </source>
</evidence>
<accession>A0A0Q2MLL9</accession>
<dbReference type="InterPro" id="IPR003918">
    <property type="entry name" value="NADH_UbQ_OxRdtase"/>
</dbReference>
<feature type="transmembrane region" description="Helical" evidence="8">
    <location>
        <begin position="413"/>
        <end position="432"/>
    </location>
</feature>